<proteinExistence type="inferred from homology"/>
<evidence type="ECO:0000256" key="2">
    <source>
        <dbReference type="ARBA" id="ARBA00022630"/>
    </source>
</evidence>
<dbReference type="PANTHER" id="PTHR11455:SF9">
    <property type="entry name" value="CRYPTOCHROME CIRCADIAN CLOCK 5 ISOFORM X1"/>
    <property type="match status" value="1"/>
</dbReference>
<name>A0A2M9CTJ9_9BACT</name>
<protein>
    <submittedName>
        <fullName evidence="9">Deoxyribodipyrimidine photo-lyase</fullName>
    </submittedName>
</protein>
<dbReference type="Gene3D" id="1.10.579.10">
    <property type="entry name" value="DNA Cyclobutane Dipyrimidine Photolyase, subunit A, domain 3"/>
    <property type="match status" value="1"/>
</dbReference>
<organism evidence="9 10">
    <name type="scientific">Thermoflavifilum aggregans</name>
    <dbReference type="NCBI Taxonomy" id="454188"/>
    <lineage>
        <taxon>Bacteria</taxon>
        <taxon>Pseudomonadati</taxon>
        <taxon>Bacteroidota</taxon>
        <taxon>Chitinophagia</taxon>
        <taxon>Chitinophagales</taxon>
        <taxon>Chitinophagaceae</taxon>
        <taxon>Thermoflavifilum</taxon>
    </lineage>
</organism>
<accession>A0A2M9CTJ9</accession>
<feature type="binding site" evidence="5">
    <location>
        <begin position="365"/>
        <end position="367"/>
    </location>
    <ligand>
        <name>FAD</name>
        <dbReference type="ChEBI" id="CHEBI:57692"/>
    </ligand>
</feature>
<keyword evidence="3 5" id="KW-0274">FAD</keyword>
<dbReference type="PANTHER" id="PTHR11455">
    <property type="entry name" value="CRYPTOCHROME"/>
    <property type="match status" value="1"/>
</dbReference>
<dbReference type="InterPro" id="IPR036155">
    <property type="entry name" value="Crypto/Photolyase_N_sf"/>
</dbReference>
<comment type="cofactor">
    <cofactor evidence="5">
        <name>FAD</name>
        <dbReference type="ChEBI" id="CHEBI:57692"/>
    </cofactor>
    <text evidence="5">Binds 1 FAD per subunit.</text>
</comment>
<dbReference type="InterPro" id="IPR036134">
    <property type="entry name" value="Crypto/Photolyase_FAD-like_sf"/>
</dbReference>
<feature type="site" description="Electron transfer via tryptophanyl radical" evidence="6">
    <location>
        <position position="375"/>
    </location>
</feature>
<dbReference type="GO" id="GO:0006139">
    <property type="term" value="P:nucleobase-containing compound metabolic process"/>
    <property type="evidence" value="ECO:0007669"/>
    <property type="project" value="UniProtKB-ARBA"/>
</dbReference>
<keyword evidence="10" id="KW-1185">Reference proteome</keyword>
<evidence type="ECO:0000256" key="4">
    <source>
        <dbReference type="ARBA" id="ARBA00022991"/>
    </source>
</evidence>
<dbReference type="PRINTS" id="PR00147">
    <property type="entry name" value="DNAPHOTLYASE"/>
</dbReference>
<dbReference type="Gene3D" id="1.25.40.80">
    <property type="match status" value="1"/>
</dbReference>
<dbReference type="GO" id="GO:0071949">
    <property type="term" value="F:FAD binding"/>
    <property type="evidence" value="ECO:0007669"/>
    <property type="project" value="TreeGrafter"/>
</dbReference>
<dbReference type="InterPro" id="IPR006050">
    <property type="entry name" value="DNA_photolyase_N"/>
</dbReference>
<dbReference type="Pfam" id="PF03441">
    <property type="entry name" value="FAD_binding_7"/>
    <property type="match status" value="1"/>
</dbReference>
<keyword evidence="9" id="KW-0456">Lyase</keyword>
<evidence type="ECO:0000313" key="10">
    <source>
        <dbReference type="Proteomes" id="UP000230000"/>
    </source>
</evidence>
<dbReference type="EMBL" id="PGFG01000001">
    <property type="protein sequence ID" value="PJJ75175.1"/>
    <property type="molecule type" value="Genomic_DNA"/>
</dbReference>
<gene>
    <name evidence="9" type="ORF">BXY57_0744</name>
</gene>
<dbReference type="GO" id="GO:0003677">
    <property type="term" value="F:DNA binding"/>
    <property type="evidence" value="ECO:0007669"/>
    <property type="project" value="TreeGrafter"/>
</dbReference>
<dbReference type="SUPFAM" id="SSF52425">
    <property type="entry name" value="Cryptochrome/photolyase, N-terminal domain"/>
    <property type="match status" value="1"/>
</dbReference>
<dbReference type="GO" id="GO:0003904">
    <property type="term" value="F:deoxyribodipyrimidine photo-lyase activity"/>
    <property type="evidence" value="ECO:0007669"/>
    <property type="project" value="TreeGrafter"/>
</dbReference>
<dbReference type="PROSITE" id="PS00394">
    <property type="entry name" value="DNA_PHOTOLYASES_1_1"/>
    <property type="match status" value="1"/>
</dbReference>
<sequence length="450" mass="53618">MLSFNLLWEYMRSKVNVCWLRRDLRLHDQAALYHALRKGIPVIVIFIFDRHILDELDDPQDRRMTFIYTKLEKINQQLIALGSSLLTFHDTPLGAFQKLMQQFDVQEVYTNRDYEPYARKRDQQIAAFLQEKGIAFHDFKDQVIFDRDEILKPDGTPYTVYTPYSKQWKQKLNTFYLQSYPVEKYLGNLFQLPAQPLPPLESIGFQLVQISFPPEEPDENIIRHYHLWRDYPAKNGTTKMSVHLRFGTISIRELVKKALAWNEKYLNELIWREFYQMILWHFPHVVHQCFKPEYDRIEWLNDEEAFRRWCEGRTGCPIVDAGMRQLNATGYMHNRLRMITASYLTKNLLIDWRWGEAYFAKKLLDYDLASNNGGWQWSAGCGCDAAPYFRLFNPDLQAQRFDPDYQFIKQWVLEYGSSAYPAPLISHQEARKRCLETYARALQDKMKPTR</sequence>
<comment type="caution">
    <text evidence="9">The sequence shown here is derived from an EMBL/GenBank/DDBJ whole genome shotgun (WGS) entry which is preliminary data.</text>
</comment>
<evidence type="ECO:0000259" key="8">
    <source>
        <dbReference type="PROSITE" id="PS51645"/>
    </source>
</evidence>
<comment type="cofactor">
    <cofactor evidence="1">
        <name>(6R)-5,10-methylene-5,6,7,8-tetrahydrofolate</name>
        <dbReference type="ChEBI" id="CHEBI:15636"/>
    </cofactor>
</comment>
<feature type="site" description="Electron transfer via tryptophanyl radical" evidence="6">
    <location>
        <position position="299"/>
    </location>
</feature>
<feature type="binding site" evidence="5">
    <location>
        <position position="265"/>
    </location>
    <ligand>
        <name>FAD</name>
        <dbReference type="ChEBI" id="CHEBI:57692"/>
    </ligand>
</feature>
<keyword evidence="2 5" id="KW-0285">Flavoprotein</keyword>
<dbReference type="GO" id="GO:0006950">
    <property type="term" value="P:response to stress"/>
    <property type="evidence" value="ECO:0007669"/>
    <property type="project" value="UniProtKB-ARBA"/>
</dbReference>
<evidence type="ECO:0000256" key="6">
    <source>
        <dbReference type="PIRSR" id="PIRSR602081-2"/>
    </source>
</evidence>
<dbReference type="InterPro" id="IPR018394">
    <property type="entry name" value="DNA_photolyase_1_CS_C"/>
</dbReference>
<feature type="binding site" evidence="5">
    <location>
        <begin position="237"/>
        <end position="241"/>
    </location>
    <ligand>
        <name>FAD</name>
        <dbReference type="ChEBI" id="CHEBI:57692"/>
    </ligand>
</feature>
<evidence type="ECO:0000256" key="1">
    <source>
        <dbReference type="ARBA" id="ARBA00001932"/>
    </source>
</evidence>
<dbReference type="AlphaFoldDB" id="A0A2M9CTJ9"/>
<dbReference type="Proteomes" id="UP000230000">
    <property type="component" value="Unassembled WGS sequence"/>
</dbReference>
<evidence type="ECO:0000256" key="3">
    <source>
        <dbReference type="ARBA" id="ARBA00022827"/>
    </source>
</evidence>
<feature type="site" description="Electron transfer via tryptophanyl radical" evidence="6">
    <location>
        <position position="352"/>
    </location>
</feature>
<feature type="binding site" evidence="5">
    <location>
        <begin position="268"/>
        <end position="275"/>
    </location>
    <ligand>
        <name>FAD</name>
        <dbReference type="ChEBI" id="CHEBI:57692"/>
    </ligand>
</feature>
<dbReference type="InterPro" id="IPR014729">
    <property type="entry name" value="Rossmann-like_a/b/a_fold"/>
</dbReference>
<feature type="binding site" evidence="5">
    <location>
        <position position="225"/>
    </location>
    <ligand>
        <name>FAD</name>
        <dbReference type="ChEBI" id="CHEBI:57692"/>
    </ligand>
</feature>
<dbReference type="PROSITE" id="PS51645">
    <property type="entry name" value="PHR_CRY_ALPHA_BETA"/>
    <property type="match status" value="1"/>
</dbReference>
<reference evidence="9 10" key="1">
    <citation type="submission" date="2017-11" db="EMBL/GenBank/DDBJ databases">
        <title>Genomic Encyclopedia of Archaeal and Bacterial Type Strains, Phase II (KMG-II): From Individual Species to Whole Genera.</title>
        <authorList>
            <person name="Goeker M."/>
        </authorList>
    </citation>
    <scope>NUCLEOTIDE SEQUENCE [LARGE SCALE GENOMIC DNA]</scope>
    <source>
        <strain evidence="9 10">DSM 27268</strain>
    </source>
</reference>
<dbReference type="Pfam" id="PF00875">
    <property type="entry name" value="DNA_photolyase"/>
    <property type="match status" value="1"/>
</dbReference>
<dbReference type="GO" id="GO:0009416">
    <property type="term" value="P:response to light stimulus"/>
    <property type="evidence" value="ECO:0007669"/>
    <property type="project" value="TreeGrafter"/>
</dbReference>
<dbReference type="SUPFAM" id="SSF48173">
    <property type="entry name" value="Cryptochrome/photolyase FAD-binding domain"/>
    <property type="match status" value="1"/>
</dbReference>
<evidence type="ECO:0000256" key="7">
    <source>
        <dbReference type="RuleBase" id="RU004182"/>
    </source>
</evidence>
<evidence type="ECO:0000256" key="5">
    <source>
        <dbReference type="PIRSR" id="PIRSR602081-1"/>
    </source>
</evidence>
<keyword evidence="4 7" id="KW-0157">Chromophore</keyword>
<dbReference type="InterPro" id="IPR002081">
    <property type="entry name" value="Cryptochrome/DNA_photolyase_1"/>
</dbReference>
<comment type="similarity">
    <text evidence="7">Belongs to the DNA photolyase family.</text>
</comment>
<evidence type="ECO:0000313" key="9">
    <source>
        <dbReference type="EMBL" id="PJJ75175.1"/>
    </source>
</evidence>
<dbReference type="InterPro" id="IPR005101">
    <property type="entry name" value="Cryptochr/Photolyase_FAD-bd"/>
</dbReference>
<feature type="domain" description="Photolyase/cryptochrome alpha/beta" evidence="8">
    <location>
        <begin position="14"/>
        <end position="144"/>
    </location>
</feature>
<dbReference type="Gene3D" id="3.40.50.620">
    <property type="entry name" value="HUPs"/>
    <property type="match status" value="1"/>
</dbReference>